<dbReference type="Pfam" id="PF08540">
    <property type="entry name" value="HMG_CoA_synt_C"/>
    <property type="match status" value="1"/>
</dbReference>
<dbReference type="InterPro" id="IPR013746">
    <property type="entry name" value="HMG_CoA_synt_C_dom"/>
</dbReference>
<proteinExistence type="inferred from homology"/>
<dbReference type="Gene3D" id="3.40.47.10">
    <property type="match status" value="2"/>
</dbReference>
<dbReference type="CDD" id="cd00827">
    <property type="entry name" value="init_cond_enzymes"/>
    <property type="match status" value="1"/>
</dbReference>
<dbReference type="GO" id="GO:0004421">
    <property type="term" value="F:hydroxymethylglutaryl-CoA synthase activity"/>
    <property type="evidence" value="ECO:0007669"/>
    <property type="project" value="InterPro"/>
</dbReference>
<comment type="similarity">
    <text evidence="1">Belongs to the thiolase-like superfamily. HMG-CoA synthase family.</text>
</comment>
<dbReference type="InterPro" id="IPR013528">
    <property type="entry name" value="HMG_CoA_synth_N"/>
</dbReference>
<evidence type="ECO:0000259" key="3">
    <source>
        <dbReference type="Pfam" id="PF01154"/>
    </source>
</evidence>
<dbReference type="GO" id="GO:0006084">
    <property type="term" value="P:acetyl-CoA metabolic process"/>
    <property type="evidence" value="ECO:0007669"/>
    <property type="project" value="InterPro"/>
</dbReference>
<dbReference type="InterPro" id="IPR016039">
    <property type="entry name" value="Thiolase-like"/>
</dbReference>
<dbReference type="SUPFAM" id="SSF53901">
    <property type="entry name" value="Thiolase-like"/>
    <property type="match status" value="2"/>
</dbReference>
<accession>A0A367FBK4</accession>
<keyword evidence="6" id="KW-1185">Reference proteome</keyword>
<sequence length="407" mass="43839">MALGIEAVGAYAGRAFLDVRGMFRARGLDLSRFANLMMEQRSVNLPCEDPVTNAVNAAKPLVDALTPEERGRIEALVVGTESGLDFGKPISTYVHHHLGLSPSCRSFEVKHACYGGTAALQTAAGMVGSSPVPGVKALAVATDAASATAKASYWEPSEGAGAVAMLVSHDANVLELDLGANGYHTFEVMDTLRPRHDLDSVDPDLSLLAYMRCAEESFAAYQRRVAGADLVDTFAYLAMHTPFAGMVKGAHRMLLRKQKGLGARDIEADFSARVVPSLAYGMRVGNTFSAALYLALCSLLDHGEFAEPRRIGLFSYGSGCASEFYSGVVPAGARPTGDIGRALAERQEITVEDLDVITDLSADRIFGVRDAVFDTKPYGALFEDRFEGRGLLVLDRIADFHREYRWS</sequence>
<organism evidence="5 6">
    <name type="scientific">Sphaerisporangium album</name>
    <dbReference type="NCBI Taxonomy" id="509200"/>
    <lineage>
        <taxon>Bacteria</taxon>
        <taxon>Bacillati</taxon>
        <taxon>Actinomycetota</taxon>
        <taxon>Actinomycetes</taxon>
        <taxon>Streptosporangiales</taxon>
        <taxon>Streptosporangiaceae</taxon>
        <taxon>Sphaerisporangium</taxon>
    </lineage>
</organism>
<gene>
    <name evidence="5" type="ORF">DQ384_27940</name>
</gene>
<evidence type="ECO:0000313" key="5">
    <source>
        <dbReference type="EMBL" id="RCG27075.1"/>
    </source>
</evidence>
<dbReference type="Pfam" id="PF01154">
    <property type="entry name" value="HMG_CoA_synt_N"/>
    <property type="match status" value="1"/>
</dbReference>
<dbReference type="PANTHER" id="PTHR43323:SF2">
    <property type="entry name" value="HYDROXYMETHYLGLUTARYL-COA SYNTHASE"/>
    <property type="match status" value="1"/>
</dbReference>
<dbReference type="RefSeq" id="WP_114031842.1">
    <property type="nucleotide sequence ID" value="NZ_QOIL01000017.1"/>
</dbReference>
<protein>
    <submittedName>
        <fullName evidence="5">3-hydroxy-3-methylglutaryl-ACP synthase</fullName>
    </submittedName>
</protein>
<evidence type="ECO:0000256" key="1">
    <source>
        <dbReference type="ARBA" id="ARBA00007061"/>
    </source>
</evidence>
<dbReference type="EMBL" id="QOIL01000017">
    <property type="protein sequence ID" value="RCG27075.1"/>
    <property type="molecule type" value="Genomic_DNA"/>
</dbReference>
<evidence type="ECO:0000259" key="4">
    <source>
        <dbReference type="Pfam" id="PF08540"/>
    </source>
</evidence>
<reference evidence="5 6" key="1">
    <citation type="submission" date="2018-06" db="EMBL/GenBank/DDBJ databases">
        <title>Sphaerisporangium craniellae sp. nov., isolated from a marine sponge in the South China Sea.</title>
        <authorList>
            <person name="Li L."/>
        </authorList>
    </citation>
    <scope>NUCLEOTIDE SEQUENCE [LARGE SCALE GENOMIC DNA]</scope>
    <source>
        <strain evidence="5 6">CCTCC AA 208026</strain>
    </source>
</reference>
<feature type="domain" description="Hydroxymethylglutaryl-coenzyme A synthase N-terminal" evidence="3">
    <location>
        <begin position="72"/>
        <end position="171"/>
    </location>
</feature>
<feature type="domain" description="Hydroxymethylglutaryl-coenzyme A synthase C-terminal" evidence="4">
    <location>
        <begin position="270"/>
        <end position="352"/>
    </location>
</feature>
<keyword evidence="2" id="KW-0808">Transferase</keyword>
<dbReference type="Proteomes" id="UP000253094">
    <property type="component" value="Unassembled WGS sequence"/>
</dbReference>
<dbReference type="OrthoDB" id="9769523at2"/>
<comment type="caution">
    <text evidence="5">The sequence shown here is derived from an EMBL/GenBank/DDBJ whole genome shotgun (WGS) entry which is preliminary data.</text>
</comment>
<dbReference type="PANTHER" id="PTHR43323">
    <property type="entry name" value="3-HYDROXY-3-METHYLGLUTARYL COENZYME A SYNTHASE"/>
    <property type="match status" value="1"/>
</dbReference>
<name>A0A367FBK4_9ACTN</name>
<dbReference type="AlphaFoldDB" id="A0A367FBK4"/>
<evidence type="ECO:0000313" key="6">
    <source>
        <dbReference type="Proteomes" id="UP000253094"/>
    </source>
</evidence>
<evidence type="ECO:0000256" key="2">
    <source>
        <dbReference type="ARBA" id="ARBA00022679"/>
    </source>
</evidence>